<comment type="caution">
    <text evidence="1">The sequence shown here is derived from an EMBL/GenBank/DDBJ whole genome shotgun (WGS) entry which is preliminary data.</text>
</comment>
<dbReference type="RefSeq" id="WP_343993048.1">
    <property type="nucleotide sequence ID" value="NZ_BAAANB010000021.1"/>
</dbReference>
<evidence type="ECO:0000313" key="2">
    <source>
        <dbReference type="Proteomes" id="UP001501285"/>
    </source>
</evidence>
<reference evidence="1 2" key="1">
    <citation type="journal article" date="2019" name="Int. J. Syst. Evol. Microbiol.">
        <title>The Global Catalogue of Microorganisms (GCM) 10K type strain sequencing project: providing services to taxonomists for standard genome sequencing and annotation.</title>
        <authorList>
            <consortium name="The Broad Institute Genomics Platform"/>
            <consortium name="The Broad Institute Genome Sequencing Center for Infectious Disease"/>
            <person name="Wu L."/>
            <person name="Ma J."/>
        </authorList>
    </citation>
    <scope>NUCLEOTIDE SEQUENCE [LARGE SCALE GENOMIC DNA]</scope>
    <source>
        <strain evidence="1 2">JCM 14283</strain>
    </source>
</reference>
<gene>
    <name evidence="1" type="ORF">GCM10009740_31530</name>
</gene>
<name>A0ABN2UI58_9MICO</name>
<sequence length="88" mass="9537">MRPTSIPDELVEPGTLRKVISAPNGDLLDENIRPVEALISRDPATQLAAFRMRLVLEGGELEDLQAGKPIWLTMLGGIAPFDVQVEGS</sequence>
<accession>A0ABN2UI58</accession>
<dbReference type="EMBL" id="BAAANB010000021">
    <property type="protein sequence ID" value="GAA2037412.1"/>
    <property type="molecule type" value="Genomic_DNA"/>
</dbReference>
<keyword evidence="2" id="KW-1185">Reference proteome</keyword>
<protein>
    <submittedName>
        <fullName evidence="1">Uncharacterized protein</fullName>
    </submittedName>
</protein>
<proteinExistence type="predicted"/>
<evidence type="ECO:0000313" key="1">
    <source>
        <dbReference type="EMBL" id="GAA2037412.1"/>
    </source>
</evidence>
<dbReference type="Proteomes" id="UP001501285">
    <property type="component" value="Unassembled WGS sequence"/>
</dbReference>
<organism evidence="1 2">
    <name type="scientific">Terrabacter terrae</name>
    <dbReference type="NCBI Taxonomy" id="318434"/>
    <lineage>
        <taxon>Bacteria</taxon>
        <taxon>Bacillati</taxon>
        <taxon>Actinomycetota</taxon>
        <taxon>Actinomycetes</taxon>
        <taxon>Micrococcales</taxon>
        <taxon>Intrasporangiaceae</taxon>
        <taxon>Terrabacter</taxon>
    </lineage>
</organism>